<evidence type="ECO:0000313" key="3">
    <source>
        <dbReference type="EMBL" id="SHJ38423.1"/>
    </source>
</evidence>
<keyword evidence="4" id="KW-1185">Reference proteome</keyword>
<dbReference type="Pfam" id="PF04773">
    <property type="entry name" value="FecR"/>
    <property type="match status" value="1"/>
</dbReference>
<dbReference type="Gene3D" id="2.60.120.1440">
    <property type="match status" value="1"/>
</dbReference>
<dbReference type="Proteomes" id="UP000184231">
    <property type="component" value="Unassembled WGS sequence"/>
</dbReference>
<organism evidence="3 4">
    <name type="scientific">Arenibacter nanhaiticus</name>
    <dbReference type="NCBI Taxonomy" id="558155"/>
    <lineage>
        <taxon>Bacteria</taxon>
        <taxon>Pseudomonadati</taxon>
        <taxon>Bacteroidota</taxon>
        <taxon>Flavobacteriia</taxon>
        <taxon>Flavobacteriales</taxon>
        <taxon>Flavobacteriaceae</taxon>
        <taxon>Arenibacter</taxon>
    </lineage>
</organism>
<dbReference type="PANTHER" id="PTHR30273">
    <property type="entry name" value="PERIPLASMIC SIGNAL SENSOR AND SIGMA FACTOR ACTIVATOR FECR-RELATED"/>
    <property type="match status" value="1"/>
</dbReference>
<proteinExistence type="predicted"/>
<gene>
    <name evidence="3" type="ORF">SAMN04487911_11934</name>
</gene>
<dbReference type="EMBL" id="FQYX01000019">
    <property type="protein sequence ID" value="SHJ38423.1"/>
    <property type="molecule type" value="Genomic_DNA"/>
</dbReference>
<evidence type="ECO:0000259" key="1">
    <source>
        <dbReference type="Pfam" id="PF04773"/>
    </source>
</evidence>
<dbReference type="OrthoDB" id="649666at2"/>
<dbReference type="InterPro" id="IPR012373">
    <property type="entry name" value="Ferrdict_sens_TM"/>
</dbReference>
<dbReference type="GO" id="GO:0016989">
    <property type="term" value="F:sigma factor antagonist activity"/>
    <property type="evidence" value="ECO:0007669"/>
    <property type="project" value="TreeGrafter"/>
</dbReference>
<accession>A0A1M6IVE0</accession>
<dbReference type="Gene3D" id="3.55.50.30">
    <property type="match status" value="1"/>
</dbReference>
<dbReference type="Pfam" id="PF16344">
    <property type="entry name" value="FecR_C"/>
    <property type="match status" value="1"/>
</dbReference>
<dbReference type="AlphaFoldDB" id="A0A1M6IVE0"/>
<feature type="domain" description="Protein FecR C-terminal" evidence="2">
    <location>
        <begin position="384"/>
        <end position="451"/>
    </location>
</feature>
<reference evidence="3 4" key="1">
    <citation type="submission" date="2016-11" db="EMBL/GenBank/DDBJ databases">
        <authorList>
            <person name="Jaros S."/>
            <person name="Januszkiewicz K."/>
            <person name="Wedrychowicz H."/>
        </authorList>
    </citation>
    <scope>NUCLEOTIDE SEQUENCE [LARGE SCALE GENOMIC DNA]</scope>
    <source>
        <strain evidence="3 4">CGMCC 1.8863</strain>
    </source>
</reference>
<name>A0A1M6IVE0_9FLAO</name>
<dbReference type="InterPro" id="IPR032508">
    <property type="entry name" value="FecR_C"/>
</dbReference>
<sequence>MVCFTAILKKKKFGFSTPFISFHSFKTGPPCIFYTNKGIKFINVISQKNKNIFISCHPFPVSNCLITKTPLNLLSIMEFKLIIKKINNTLNQEEEQRFQSWYQESEKHRAYFSQVKENYGQYPDGVDFKRGWEQLGTDYSPTVKTRSFWKYSAAAAVVLLLISLAFFNKNTSTTPAETPTVTEVTPVIIGTDKAILTLDNGEQIVLEKGNSFKAPAVSSNGEALIYKGQNTSDNNKVAYNTVTVPRGGQFFITLSDGTKVWLNSDSQLRYPVNFTDNAPREVSLLYGEAYFEVSPSTAHNGAHFMVATKTQEVEVLGTQFNIRAYKEDTHIATTLVEGKVMVNNGLSTNNLKPGQQATLEATTNQFSVKEVDVNNEISWKNGFFSFKEKPLKEILQVLSRWYDVDFIIENNEAARVPFNGVFNKKQALENILSIIENTNEAKFKTVGKTIVLQ</sequence>
<protein>
    <submittedName>
        <fullName evidence="3">FecR family protein</fullName>
    </submittedName>
</protein>
<feature type="domain" description="FecR protein" evidence="1">
    <location>
        <begin position="241"/>
        <end position="340"/>
    </location>
</feature>
<evidence type="ECO:0000259" key="2">
    <source>
        <dbReference type="Pfam" id="PF16344"/>
    </source>
</evidence>
<evidence type="ECO:0000313" key="4">
    <source>
        <dbReference type="Proteomes" id="UP000184231"/>
    </source>
</evidence>
<dbReference type="STRING" id="558155.SAMN04487911_11934"/>
<dbReference type="PANTHER" id="PTHR30273:SF2">
    <property type="entry name" value="PROTEIN FECR"/>
    <property type="match status" value="1"/>
</dbReference>
<dbReference type="InterPro" id="IPR006860">
    <property type="entry name" value="FecR"/>
</dbReference>